<dbReference type="InterPro" id="IPR007483">
    <property type="entry name" value="Hamartin"/>
</dbReference>
<evidence type="ECO:0000313" key="4">
    <source>
        <dbReference type="Proteomes" id="UP000094527"/>
    </source>
</evidence>
<dbReference type="GO" id="GO:0033596">
    <property type="term" value="C:TSC1-TSC2 complex"/>
    <property type="evidence" value="ECO:0007669"/>
    <property type="project" value="TreeGrafter"/>
</dbReference>
<name>A0A1D2N478_ORCCI</name>
<feature type="region of interest" description="Disordered" evidence="2">
    <location>
        <begin position="574"/>
        <end position="614"/>
    </location>
</feature>
<sequence length="674" mass="75087">VQLEQLQSTHVHAENLTTPAFGVPVPHLNQSVEQGTRKVAIVQPHTNVADGVVTAAVSAELLVRSDSTQESEKSTGGPLTPLPGHNSSATGPGLIDPDLSLITLDEEPVGLDECSNRTCVSGGLHMADHKSMVAFARKVNRLRYHSHCIAGSDFQTSLGPSPGTSPSSTSSSSVINARSRFMKRSMSCPDIKKPIIEDKDGKTPKLPEVSEVNSGLEDKADGASAEVEQENAPKEPEHPYEHLFQKILPSVMSPLESRTLPSPHLLLDLCLMKAANLHPPKSKSEEINVLKGHIELLHGQLLFERHRREAHAHRNRRLALKCRKTVTLEEQNNTMGQKIHNLEKEIASLKKEVTIQRNVGLVKERELLNTIEGLEGKLERHKKDISILIQDKSHLESKFSLLQEEFSILQKESDQKKADFFSLENEVKNCQKYIERNKELKTAYEARLKEILVLGELLRRYKEITTPPSECGYLVEQMEACRQTHDEEIRGLRTLLETVMSQQEASNGTISDLKKRLEKREAIIELQRKDMQEKEQEHHLQLHALETKYESIKATNNRLELEILSLQHQISLKTVNTRPTRGRITSSSPSNNGEVSPAGNSNHSDVDSAASAGGFQMSPERNMCIFGSPQFDPPSEEMKDLQAVLDKEYAGAIAAASSRRRNSSPLTHSRGDRI</sequence>
<dbReference type="EMBL" id="LJIJ01000234">
    <property type="protein sequence ID" value="ODN00087.1"/>
    <property type="molecule type" value="Genomic_DNA"/>
</dbReference>
<dbReference type="Proteomes" id="UP000094527">
    <property type="component" value="Unassembled WGS sequence"/>
</dbReference>
<feature type="coiled-coil region" evidence="1">
    <location>
        <begin position="325"/>
        <end position="398"/>
    </location>
</feature>
<gene>
    <name evidence="3" type="ORF">Ocin01_06592</name>
</gene>
<feature type="compositionally biased region" description="Low complexity" evidence="2">
    <location>
        <begin position="156"/>
        <end position="173"/>
    </location>
</feature>
<dbReference type="PANTHER" id="PTHR15154:SF2">
    <property type="entry name" value="HAMARTIN"/>
    <property type="match status" value="1"/>
</dbReference>
<dbReference type="STRING" id="48709.A0A1D2N478"/>
<dbReference type="Pfam" id="PF04388">
    <property type="entry name" value="Hamartin"/>
    <property type="match status" value="1"/>
</dbReference>
<accession>A0A1D2N478</accession>
<feature type="region of interest" description="Disordered" evidence="2">
    <location>
        <begin position="154"/>
        <end position="174"/>
    </location>
</feature>
<feature type="compositionally biased region" description="Polar residues" evidence="2">
    <location>
        <begin position="574"/>
        <end position="603"/>
    </location>
</feature>
<reference evidence="3 4" key="1">
    <citation type="journal article" date="2016" name="Genome Biol. Evol.">
        <title>Gene Family Evolution Reflects Adaptation to Soil Environmental Stressors in the Genome of the Collembolan Orchesella cincta.</title>
        <authorList>
            <person name="Faddeeva-Vakhrusheva A."/>
            <person name="Derks M.F."/>
            <person name="Anvar S.Y."/>
            <person name="Agamennone V."/>
            <person name="Suring W."/>
            <person name="Smit S."/>
            <person name="van Straalen N.M."/>
            <person name="Roelofs D."/>
        </authorList>
    </citation>
    <scope>NUCLEOTIDE SEQUENCE [LARGE SCALE GENOMIC DNA]</scope>
    <source>
        <tissue evidence="3">Mixed pool</tissue>
    </source>
</reference>
<organism evidence="3 4">
    <name type="scientific">Orchesella cincta</name>
    <name type="common">Springtail</name>
    <name type="synonym">Podura cincta</name>
    <dbReference type="NCBI Taxonomy" id="48709"/>
    <lineage>
        <taxon>Eukaryota</taxon>
        <taxon>Metazoa</taxon>
        <taxon>Ecdysozoa</taxon>
        <taxon>Arthropoda</taxon>
        <taxon>Hexapoda</taxon>
        <taxon>Collembola</taxon>
        <taxon>Entomobryomorpha</taxon>
        <taxon>Entomobryoidea</taxon>
        <taxon>Orchesellidae</taxon>
        <taxon>Orchesellinae</taxon>
        <taxon>Orchesella</taxon>
    </lineage>
</organism>
<evidence type="ECO:0000313" key="3">
    <source>
        <dbReference type="EMBL" id="ODN00087.1"/>
    </source>
</evidence>
<keyword evidence="4" id="KW-1185">Reference proteome</keyword>
<keyword evidence="1" id="KW-0175">Coiled coil</keyword>
<dbReference type="AlphaFoldDB" id="A0A1D2N478"/>
<protein>
    <submittedName>
        <fullName evidence="3">Hamartin</fullName>
    </submittedName>
</protein>
<dbReference type="GO" id="GO:0008285">
    <property type="term" value="P:negative regulation of cell population proliferation"/>
    <property type="evidence" value="ECO:0007669"/>
    <property type="project" value="TreeGrafter"/>
</dbReference>
<feature type="non-terminal residue" evidence="3">
    <location>
        <position position="1"/>
    </location>
</feature>
<evidence type="ECO:0000256" key="1">
    <source>
        <dbReference type="SAM" id="Coils"/>
    </source>
</evidence>
<feature type="region of interest" description="Disordered" evidence="2">
    <location>
        <begin position="193"/>
        <end position="237"/>
    </location>
</feature>
<feature type="compositionally biased region" description="Basic and acidic residues" evidence="2">
    <location>
        <begin position="193"/>
        <end position="205"/>
    </location>
</feature>
<feature type="region of interest" description="Disordered" evidence="2">
    <location>
        <begin position="64"/>
        <end position="98"/>
    </location>
</feature>
<proteinExistence type="predicted"/>
<dbReference type="OrthoDB" id="6022054at2759"/>
<feature type="region of interest" description="Disordered" evidence="2">
    <location>
        <begin position="653"/>
        <end position="674"/>
    </location>
</feature>
<feature type="region of interest" description="Disordered" evidence="2">
    <location>
        <begin position="620"/>
        <end position="639"/>
    </location>
</feature>
<dbReference type="GO" id="GO:0051726">
    <property type="term" value="P:regulation of cell cycle"/>
    <property type="evidence" value="ECO:0007669"/>
    <property type="project" value="TreeGrafter"/>
</dbReference>
<evidence type="ECO:0000256" key="2">
    <source>
        <dbReference type="SAM" id="MobiDB-lite"/>
    </source>
</evidence>
<dbReference type="PANTHER" id="PTHR15154">
    <property type="entry name" value="HAMARTIN"/>
    <property type="match status" value="1"/>
</dbReference>
<feature type="coiled-coil region" evidence="1">
    <location>
        <begin position="514"/>
        <end position="569"/>
    </location>
</feature>
<dbReference type="GO" id="GO:0032007">
    <property type="term" value="P:negative regulation of TOR signaling"/>
    <property type="evidence" value="ECO:0007669"/>
    <property type="project" value="TreeGrafter"/>
</dbReference>
<comment type="caution">
    <text evidence="3">The sequence shown here is derived from an EMBL/GenBank/DDBJ whole genome shotgun (WGS) entry which is preliminary data.</text>
</comment>